<name>I3VZL1_9ENTR</name>
<keyword evidence="1" id="KW-0812">Transmembrane</keyword>
<organism evidence="2">
    <name type="scientific">Salmonella sp. 96A-29192</name>
    <dbReference type="NCBI Taxonomy" id="1179814"/>
    <lineage>
        <taxon>Bacteria</taxon>
        <taxon>Pseudomonadati</taxon>
        <taxon>Pseudomonadota</taxon>
        <taxon>Gammaproteobacteria</taxon>
        <taxon>Enterobacterales</taxon>
        <taxon>Enterobacteriaceae</taxon>
        <taxon>Salmonella</taxon>
    </lineage>
</organism>
<dbReference type="Gene3D" id="3.30.450.360">
    <property type="match status" value="1"/>
</dbReference>
<dbReference type="Pfam" id="PF07419">
    <property type="entry name" value="PilM"/>
    <property type="match status" value="1"/>
</dbReference>
<reference evidence="2" key="1">
    <citation type="submission" date="2012-01" db="EMBL/GenBank/DDBJ databases">
        <authorList>
            <person name="Summers A.O."/>
            <person name="Wireman J."/>
        </authorList>
    </citation>
    <scope>NUCLEOTIDE SEQUENCE</scope>
    <source>
        <strain evidence="2">96A-29192</strain>
        <plasmid evidence="2">p96A29192-65</plasmid>
    </source>
</reference>
<geneLocation type="plasmid" evidence="2">
    <name>p96A29192-65</name>
</geneLocation>
<keyword evidence="2" id="KW-0614">Plasmid</keyword>
<dbReference type="AlphaFoldDB" id="I3VZL1"/>
<proteinExistence type="predicted"/>
<feature type="transmembrane region" description="Helical" evidence="1">
    <location>
        <begin position="32"/>
        <end position="49"/>
    </location>
</feature>
<protein>
    <submittedName>
        <fullName evidence="2">Type IV pilus biogenesis protein PilM</fullName>
    </submittedName>
</protein>
<accession>I3VZL1</accession>
<keyword evidence="1" id="KW-0472">Membrane</keyword>
<evidence type="ECO:0000313" key="2">
    <source>
        <dbReference type="EMBL" id="AFK88788.1"/>
    </source>
</evidence>
<evidence type="ECO:0000256" key="1">
    <source>
        <dbReference type="SAM" id="Phobius"/>
    </source>
</evidence>
<dbReference type="InterPro" id="IPR009987">
    <property type="entry name" value="IM_PilM"/>
</dbReference>
<dbReference type="EMBL" id="JQ418521">
    <property type="protein sequence ID" value="AFK88788.1"/>
    <property type="molecule type" value="Genomic_DNA"/>
</dbReference>
<keyword evidence="1" id="KW-1133">Transmembrane helix</keyword>
<sequence>MFYLTGVPEIRSCIIHVAGADIYFHREIKMKSFIVISLLFLWLAFYGNLRDDNDSYAASLREGKALLFLNYVNVFDSYYELNPDYNGDVTHNVTAPSWLPANVDIQMFIENKRGYVFMPAYQGVYNNILKRTEGSVLVGVSDSSSLVTEAGRINKPSFIPSGYIVYMR</sequence>